<dbReference type="PANTHER" id="PTHR30528">
    <property type="entry name" value="CYTOPLASMIC PROTEIN"/>
    <property type="match status" value="1"/>
</dbReference>
<evidence type="ECO:0000313" key="2">
    <source>
        <dbReference type="Proteomes" id="UP000262969"/>
    </source>
</evidence>
<dbReference type="EMBL" id="DPVV01000614">
    <property type="protein sequence ID" value="HCL04418.1"/>
    <property type="molecule type" value="Genomic_DNA"/>
</dbReference>
<gene>
    <name evidence="1" type="ORF">DHW61_18755</name>
</gene>
<protein>
    <submittedName>
        <fullName evidence="1">Uncharacterized protein</fullName>
    </submittedName>
</protein>
<name>A0A3D2XDL0_9FIRM</name>
<dbReference type="Proteomes" id="UP000262969">
    <property type="component" value="Unassembled WGS sequence"/>
</dbReference>
<sequence length="258" mass="30051">MNHRVVLKEEARSFIIRYHNLDDSQKFEGIDGVLNYFNRVGSIQYDPLNVVGRNADLVLQAKVKGYQPKFLETLLYREHKLVDGFDKEMCIYQTKDYNNFQRVREATARATKNVLANRNQLEALEYLEVVKEHIKTNGITSTKDLSIGESSPGRWGHKKLSSAALDYLYSSGDLCVTDKKGAQKYFDFTENVLPKEFLNQTEMKSEEEFLEWYIKRRIRSVGFLWNKRGGAWQGHYISDRKIRTEVLTKLVSYGELID</sequence>
<dbReference type="AlphaFoldDB" id="A0A3D2XDL0"/>
<dbReference type="PANTHER" id="PTHR30528:SF0">
    <property type="entry name" value="CYTOPLASMIC PROTEIN"/>
    <property type="match status" value="1"/>
</dbReference>
<dbReference type="InterPro" id="IPR009351">
    <property type="entry name" value="AlkZ-like"/>
</dbReference>
<dbReference type="Pfam" id="PF06224">
    <property type="entry name" value="AlkZ-like"/>
    <property type="match status" value="1"/>
</dbReference>
<feature type="non-terminal residue" evidence="1">
    <location>
        <position position="258"/>
    </location>
</feature>
<accession>A0A3D2XDL0</accession>
<evidence type="ECO:0000313" key="1">
    <source>
        <dbReference type="EMBL" id="HCL04418.1"/>
    </source>
</evidence>
<organism evidence="1 2">
    <name type="scientific">Lachnoclostridium phytofermentans</name>
    <dbReference type="NCBI Taxonomy" id="66219"/>
    <lineage>
        <taxon>Bacteria</taxon>
        <taxon>Bacillati</taxon>
        <taxon>Bacillota</taxon>
        <taxon>Clostridia</taxon>
        <taxon>Lachnospirales</taxon>
        <taxon>Lachnospiraceae</taxon>
    </lineage>
</organism>
<proteinExistence type="predicted"/>
<reference evidence="1 2" key="1">
    <citation type="journal article" date="2018" name="Nat. Biotechnol.">
        <title>A standardized bacterial taxonomy based on genome phylogeny substantially revises the tree of life.</title>
        <authorList>
            <person name="Parks D.H."/>
            <person name="Chuvochina M."/>
            <person name="Waite D.W."/>
            <person name="Rinke C."/>
            <person name="Skarshewski A."/>
            <person name="Chaumeil P.A."/>
            <person name="Hugenholtz P."/>
        </authorList>
    </citation>
    <scope>NUCLEOTIDE SEQUENCE [LARGE SCALE GENOMIC DNA]</scope>
    <source>
        <strain evidence="1">UBA11728</strain>
    </source>
</reference>
<comment type="caution">
    <text evidence="1">The sequence shown here is derived from an EMBL/GenBank/DDBJ whole genome shotgun (WGS) entry which is preliminary data.</text>
</comment>